<dbReference type="OrthoDB" id="5972940at2759"/>
<dbReference type="Pfam" id="PF15369">
    <property type="entry name" value="KIAA1328"/>
    <property type="match status" value="1"/>
</dbReference>
<protein>
    <submittedName>
        <fullName evidence="2">Uncharacterized protein</fullName>
    </submittedName>
</protein>
<proteinExistence type="predicted"/>
<organism evidence="2">
    <name type="scientific">Amphimedon queenslandica</name>
    <name type="common">Sponge</name>
    <dbReference type="NCBI Taxonomy" id="400682"/>
    <lineage>
        <taxon>Eukaryota</taxon>
        <taxon>Metazoa</taxon>
        <taxon>Porifera</taxon>
        <taxon>Demospongiae</taxon>
        <taxon>Heteroscleromorpha</taxon>
        <taxon>Haplosclerida</taxon>
        <taxon>Niphatidae</taxon>
        <taxon>Amphimedon</taxon>
    </lineage>
</organism>
<evidence type="ECO:0000313" key="2">
    <source>
        <dbReference type="EnsemblMetazoa" id="Aqu2.1.02387_001"/>
    </source>
</evidence>
<feature type="region of interest" description="Disordered" evidence="1">
    <location>
        <begin position="1"/>
        <end position="48"/>
    </location>
</feature>
<reference evidence="2" key="1">
    <citation type="submission" date="2017-05" db="UniProtKB">
        <authorList>
            <consortium name="EnsemblMetazoa"/>
        </authorList>
    </citation>
    <scope>IDENTIFICATION</scope>
</reference>
<dbReference type="EnsemblMetazoa" id="Aqu2.1.02387_001">
    <property type="protein sequence ID" value="Aqu2.1.02387_001"/>
    <property type="gene ID" value="Aqu2.1.02387"/>
</dbReference>
<evidence type="ECO:0000256" key="1">
    <source>
        <dbReference type="SAM" id="MobiDB-lite"/>
    </source>
</evidence>
<accession>A0A1X7SJU8</accession>
<dbReference type="InterPro" id="IPR032736">
    <property type="entry name" value="Hinderin"/>
</dbReference>
<name>A0A1X7SJU8_AMPQE</name>
<dbReference type="AlphaFoldDB" id="A0A1X7SJU8"/>
<dbReference type="InParanoid" id="A0A1X7SJU8"/>
<sequence>MAGMGKENQLAYRSYNSLNNEGRLRERNRRKKTMEDRQEYGSNQARIKDLCPNDKARIKQLVEDLARLGTEKEQIECDWKQERSDLEGKLSLLRKRQALLLREKSDILLILNNAHTDTQFI</sequence>